<dbReference type="Pfam" id="PF05228">
    <property type="entry name" value="CHASE4"/>
    <property type="match status" value="1"/>
</dbReference>
<dbReference type="NCBIfam" id="TIGR00254">
    <property type="entry name" value="GGDEF"/>
    <property type="match status" value="1"/>
</dbReference>
<proteinExistence type="predicted"/>
<feature type="domain" description="EAL" evidence="1">
    <location>
        <begin position="474"/>
        <end position="723"/>
    </location>
</feature>
<dbReference type="PROSITE" id="PS50887">
    <property type="entry name" value="GGDEF"/>
    <property type="match status" value="1"/>
</dbReference>
<dbReference type="Pfam" id="PF00990">
    <property type="entry name" value="GGDEF"/>
    <property type="match status" value="1"/>
</dbReference>
<evidence type="ECO:0000313" key="3">
    <source>
        <dbReference type="EMBL" id="ABG65352.1"/>
    </source>
</evidence>
<dbReference type="InterPro" id="IPR001633">
    <property type="entry name" value="EAL_dom"/>
</dbReference>
<dbReference type="InterPro" id="IPR007892">
    <property type="entry name" value="CHASE4"/>
</dbReference>
<dbReference type="InterPro" id="IPR035919">
    <property type="entry name" value="EAL_sf"/>
</dbReference>
<gene>
    <name evidence="3" type="ordered locus">Meso_3985</name>
</gene>
<dbReference type="InterPro" id="IPR029787">
    <property type="entry name" value="Nucleotide_cyclase"/>
</dbReference>
<reference evidence="3" key="1">
    <citation type="submission" date="2006-06" db="EMBL/GenBank/DDBJ databases">
        <title>Complete sequence of chromosome of Chelativorans sp. BNC1.</title>
        <authorList>
            <consortium name="US DOE Joint Genome Institute"/>
            <person name="Copeland A."/>
            <person name="Lucas S."/>
            <person name="Lapidus A."/>
            <person name="Barry K."/>
            <person name="Detter J.C."/>
            <person name="Glavina del Rio T."/>
            <person name="Hammon N."/>
            <person name="Israni S."/>
            <person name="Dalin E."/>
            <person name="Tice H."/>
            <person name="Pitluck S."/>
            <person name="Chertkov O."/>
            <person name="Brettin T."/>
            <person name="Bruce D."/>
            <person name="Han C."/>
            <person name="Tapia R."/>
            <person name="Gilna P."/>
            <person name="Schmutz J."/>
            <person name="Larimer F."/>
            <person name="Land M."/>
            <person name="Hauser L."/>
            <person name="Kyrpides N."/>
            <person name="Mikhailova N."/>
            <person name="Richardson P."/>
        </authorList>
    </citation>
    <scope>NUCLEOTIDE SEQUENCE</scope>
    <source>
        <strain evidence="3">BNC1</strain>
    </source>
</reference>
<dbReference type="SMART" id="SM00052">
    <property type="entry name" value="EAL"/>
    <property type="match status" value="1"/>
</dbReference>
<dbReference type="AlphaFoldDB" id="Q11B73"/>
<dbReference type="SUPFAM" id="SSF141868">
    <property type="entry name" value="EAL domain-like"/>
    <property type="match status" value="1"/>
</dbReference>
<dbReference type="InterPro" id="IPR043128">
    <property type="entry name" value="Rev_trsase/Diguanyl_cyclase"/>
</dbReference>
<dbReference type="PANTHER" id="PTHR44757">
    <property type="entry name" value="DIGUANYLATE CYCLASE DGCP"/>
    <property type="match status" value="1"/>
</dbReference>
<dbReference type="eggNOG" id="COG5001">
    <property type="taxonomic scope" value="Bacteria"/>
</dbReference>
<protein>
    <submittedName>
        <fullName evidence="3">Periplasmic sensor diguanylate cyclase/phosphodiesterase</fullName>
    </submittedName>
</protein>
<dbReference type="Gene3D" id="3.30.70.270">
    <property type="match status" value="1"/>
</dbReference>
<dbReference type="SMART" id="SM00267">
    <property type="entry name" value="GGDEF"/>
    <property type="match status" value="1"/>
</dbReference>
<dbReference type="Pfam" id="PF00563">
    <property type="entry name" value="EAL"/>
    <property type="match status" value="1"/>
</dbReference>
<name>Q11B73_CHESB</name>
<dbReference type="InterPro" id="IPR052155">
    <property type="entry name" value="Biofilm_reg_signaling"/>
</dbReference>
<dbReference type="OrthoDB" id="9814202at2"/>
<dbReference type="EMBL" id="CP000390">
    <property type="protein sequence ID" value="ABG65352.1"/>
    <property type="molecule type" value="Genomic_DNA"/>
</dbReference>
<evidence type="ECO:0000259" key="2">
    <source>
        <dbReference type="PROSITE" id="PS50887"/>
    </source>
</evidence>
<evidence type="ECO:0000259" key="1">
    <source>
        <dbReference type="PROSITE" id="PS50883"/>
    </source>
</evidence>
<dbReference type="PROSITE" id="PS50883">
    <property type="entry name" value="EAL"/>
    <property type="match status" value="1"/>
</dbReference>
<accession>Q11B73</accession>
<dbReference type="STRING" id="266779.Meso_3985"/>
<dbReference type="PANTHER" id="PTHR44757:SF2">
    <property type="entry name" value="BIOFILM ARCHITECTURE MAINTENANCE PROTEIN MBAA"/>
    <property type="match status" value="1"/>
</dbReference>
<dbReference type="CDD" id="cd01949">
    <property type="entry name" value="GGDEF"/>
    <property type="match status" value="1"/>
</dbReference>
<dbReference type="SUPFAM" id="SSF55073">
    <property type="entry name" value="Nucleotide cyclase"/>
    <property type="match status" value="1"/>
</dbReference>
<dbReference type="CDD" id="cd01948">
    <property type="entry name" value="EAL"/>
    <property type="match status" value="1"/>
</dbReference>
<dbReference type="KEGG" id="mes:Meso_3985"/>
<sequence precursor="true">MKSLSKSLASQITVAIALLTLLALASLAAFTWFAARRADEEALRTQKMLVQREISSIMAAVPREQESFSVWDDGVIHTNKRDVQWVEENFGGWMYRFFKHDRTYIVAPDGELLLSARGEDVVKPPSFGADFRAAERVMTKLRERLQAREAPWQVPGGDIFVVDIDEIEQRPAILSARPIRPHTDAVVVPKGKESIFLAVKFLDGPVVKEIASTTLVKELRYEPARDYVPQPGSIGVGSQQGDVIGYYVWTADRPGLGLIRQIAPWASLVLAFAAGIAFYQARKLRRASAELQESEGRARHLAFHDWLTGLPNRARLESRLDDILADLLPGQAEAAVLLLDLDRFKNVNDTLGHRAGDQVIQQTARRLKDIVGNTGLVARLGGDEFAIVIASRNAVEAASELSDRVLAAFIPPFQLEGDTAHIGVSIGIATAPEAALHREEILRKADIALYEAKKQGRGRYELFSRTMDDTVKQRRQVEADLRKALATGKELELVYQPLYSAEGRITGAEALLRWNHPVHQCVSPLFLVTIAEESGLIAQIGDWVLHEACRMAKRVPVAWIAVNVSPVQLRDADFARRCLDIIRHHRIAPQRIQIEVTEAVVIENPELAGTILGALRSAGVRVALDDFGTGYSSMSYLRNYPLDRLKIDRFFVRALLEGEEGRAIIAAMIEMARALKLKVTAEGVETQEQRDLLVKLGCDEMQGYLFSRPIRAPHFIAKFSSAGGAISPNS</sequence>
<organism evidence="3">
    <name type="scientific">Chelativorans sp. (strain BNC1)</name>
    <dbReference type="NCBI Taxonomy" id="266779"/>
    <lineage>
        <taxon>Bacteria</taxon>
        <taxon>Pseudomonadati</taxon>
        <taxon>Pseudomonadota</taxon>
        <taxon>Alphaproteobacteria</taxon>
        <taxon>Hyphomicrobiales</taxon>
        <taxon>Phyllobacteriaceae</taxon>
        <taxon>Chelativorans</taxon>
    </lineage>
</organism>
<dbReference type="HOGENOM" id="CLU_000445_91_2_5"/>
<dbReference type="Gene3D" id="3.20.20.450">
    <property type="entry name" value="EAL domain"/>
    <property type="match status" value="1"/>
</dbReference>
<dbReference type="InterPro" id="IPR000160">
    <property type="entry name" value="GGDEF_dom"/>
</dbReference>
<feature type="domain" description="GGDEF" evidence="2">
    <location>
        <begin position="332"/>
        <end position="465"/>
    </location>
</feature>